<dbReference type="SUPFAM" id="SSF100950">
    <property type="entry name" value="NagB/RpiA/CoA transferase-like"/>
    <property type="match status" value="1"/>
</dbReference>
<dbReference type="SMART" id="SM00882">
    <property type="entry name" value="CoA_trans"/>
    <property type="match status" value="1"/>
</dbReference>
<sequence length="256" mass="27543">MSGYSIGELMVVLIARELRDGDLAVTGASSLVPVAACMLAQSMHAPNLTMISPAGVVNARPPRLYHSASDGRWCFNAEAINTGYDLFEMSENGLLDVMFYGGVQIDRRGNINLTGVGYDEHGRPKFRGPGLANTSFAVVSGRIILFSATHTKRTFVEKLDFLSAAGHLDGPGARRANGIETEGPVCCVTPKVVFEFDEEKNLQVRSLHPGVSQDDVMANTGFELACDGPWPSTIEPTEEELTVLRTQVDVSGELAP</sequence>
<accession>Q11E33</accession>
<gene>
    <name evidence="1" type="ordered locus">Meso_2970</name>
</gene>
<dbReference type="InterPro" id="IPR004165">
    <property type="entry name" value="CoA_trans_fam_I"/>
</dbReference>
<proteinExistence type="predicted"/>
<keyword evidence="1" id="KW-0808">Transferase</keyword>
<reference evidence="1" key="1">
    <citation type="submission" date="2006-06" db="EMBL/GenBank/DDBJ databases">
        <title>Complete sequence of chromosome of Chelativorans sp. BNC1.</title>
        <authorList>
            <consortium name="US DOE Joint Genome Institute"/>
            <person name="Copeland A."/>
            <person name="Lucas S."/>
            <person name="Lapidus A."/>
            <person name="Barry K."/>
            <person name="Detter J.C."/>
            <person name="Glavina del Rio T."/>
            <person name="Hammon N."/>
            <person name="Israni S."/>
            <person name="Dalin E."/>
            <person name="Tice H."/>
            <person name="Pitluck S."/>
            <person name="Chertkov O."/>
            <person name="Brettin T."/>
            <person name="Bruce D."/>
            <person name="Han C."/>
            <person name="Tapia R."/>
            <person name="Gilna P."/>
            <person name="Schmutz J."/>
            <person name="Larimer F."/>
            <person name="Land M."/>
            <person name="Hauser L."/>
            <person name="Kyrpides N."/>
            <person name="Mikhailova N."/>
            <person name="Richardson P."/>
        </authorList>
    </citation>
    <scope>NUCLEOTIDE SEQUENCE</scope>
    <source>
        <strain evidence="1">BNC1</strain>
    </source>
</reference>
<dbReference type="HOGENOM" id="CLU_069088_0_0_5"/>
<dbReference type="PANTHER" id="PTHR43293">
    <property type="entry name" value="ACETATE COA-TRANSFERASE YDIF"/>
    <property type="match status" value="1"/>
</dbReference>
<dbReference type="EMBL" id="CP000390">
    <property type="protein sequence ID" value="ABG64342.1"/>
    <property type="molecule type" value="Genomic_DNA"/>
</dbReference>
<dbReference type="PANTHER" id="PTHR43293:SF3">
    <property type="entry name" value="CHOLESTEROL RING-CLEAVING HYDROLASE IPDB SUBUNIT"/>
    <property type="match status" value="1"/>
</dbReference>
<evidence type="ECO:0000313" key="1">
    <source>
        <dbReference type="EMBL" id="ABG64342.1"/>
    </source>
</evidence>
<dbReference type="AlphaFoldDB" id="Q11E33"/>
<dbReference type="STRING" id="266779.Meso_2970"/>
<dbReference type="OrthoDB" id="9813111at2"/>
<dbReference type="KEGG" id="mes:Meso_2970"/>
<name>Q11E33_CHESB</name>
<dbReference type="Gene3D" id="3.40.1080.10">
    <property type="entry name" value="Glutaconate Coenzyme A-transferase"/>
    <property type="match status" value="1"/>
</dbReference>
<dbReference type="InterPro" id="IPR037171">
    <property type="entry name" value="NagB/RpiA_transferase-like"/>
</dbReference>
<dbReference type="eggNOG" id="COG2057">
    <property type="taxonomic scope" value="Bacteria"/>
</dbReference>
<dbReference type="Pfam" id="PF01144">
    <property type="entry name" value="CoA_trans"/>
    <property type="match status" value="1"/>
</dbReference>
<organism evidence="1">
    <name type="scientific">Chelativorans sp. (strain BNC1)</name>
    <dbReference type="NCBI Taxonomy" id="266779"/>
    <lineage>
        <taxon>Bacteria</taxon>
        <taxon>Pseudomonadati</taxon>
        <taxon>Pseudomonadota</taxon>
        <taxon>Alphaproteobacteria</taxon>
        <taxon>Hyphomicrobiales</taxon>
        <taxon>Phyllobacteriaceae</taxon>
        <taxon>Chelativorans</taxon>
    </lineage>
</organism>
<dbReference type="GO" id="GO:0008410">
    <property type="term" value="F:CoA-transferase activity"/>
    <property type="evidence" value="ECO:0007669"/>
    <property type="project" value="InterPro"/>
</dbReference>
<protein>
    <submittedName>
        <fullName evidence="1">Coenzyme A transferase</fullName>
    </submittedName>
</protein>